<feature type="domain" description="SIS" evidence="4">
    <location>
        <begin position="237"/>
        <end position="377"/>
    </location>
</feature>
<dbReference type="GO" id="GO:1901135">
    <property type="term" value="P:carbohydrate derivative metabolic process"/>
    <property type="evidence" value="ECO:0007669"/>
    <property type="project" value="InterPro"/>
</dbReference>
<dbReference type="NCBIfam" id="NF041755">
    <property type="entry name" value="RuMP_HxlAB"/>
    <property type="match status" value="1"/>
</dbReference>
<dbReference type="GO" id="GO:0033982">
    <property type="term" value="F:3-dehydro-L-gulonate-6-phosphate decarboxylase activity"/>
    <property type="evidence" value="ECO:0007669"/>
    <property type="project" value="TreeGrafter"/>
</dbReference>
<reference evidence="5" key="1">
    <citation type="submission" date="2019-06" db="EMBL/GenBank/DDBJ databases">
        <title>Complete genome sequence of Methylogaea oryzae strain JCM16910.</title>
        <authorList>
            <person name="Asakawa S."/>
        </authorList>
    </citation>
    <scope>NUCLEOTIDE SEQUENCE</scope>
    <source>
        <strain evidence="5">E10</strain>
    </source>
</reference>
<evidence type="ECO:0000259" key="4">
    <source>
        <dbReference type="PROSITE" id="PS51464"/>
    </source>
</evidence>
<dbReference type="AlphaFoldDB" id="A0A8D5ALE1"/>
<dbReference type="SMART" id="SM00934">
    <property type="entry name" value="OMPdecase"/>
    <property type="match status" value="1"/>
</dbReference>
<dbReference type="KEGG" id="moz:MoryE10_06560"/>
<organism evidence="5 6">
    <name type="scientific">Methylogaea oryzae</name>
    <dbReference type="NCBI Taxonomy" id="1295382"/>
    <lineage>
        <taxon>Bacteria</taxon>
        <taxon>Pseudomonadati</taxon>
        <taxon>Pseudomonadota</taxon>
        <taxon>Gammaproteobacteria</taxon>
        <taxon>Methylococcales</taxon>
        <taxon>Methylococcaceae</taxon>
        <taxon>Methylogaea</taxon>
    </lineage>
</organism>
<dbReference type="GO" id="GO:0004590">
    <property type="term" value="F:orotidine-5'-phosphate decarboxylase activity"/>
    <property type="evidence" value="ECO:0007669"/>
    <property type="project" value="InterPro"/>
</dbReference>
<dbReference type="InterPro" id="IPR017552">
    <property type="entry name" value="PHI/rmpB"/>
</dbReference>
<evidence type="ECO:0000313" key="5">
    <source>
        <dbReference type="EMBL" id="BBL70050.1"/>
    </source>
</evidence>
<dbReference type="GO" id="GO:0016853">
    <property type="term" value="F:isomerase activity"/>
    <property type="evidence" value="ECO:0007669"/>
    <property type="project" value="InterPro"/>
</dbReference>
<evidence type="ECO:0000256" key="2">
    <source>
        <dbReference type="ARBA" id="ARBA00023239"/>
    </source>
</evidence>
<dbReference type="Pfam" id="PF01380">
    <property type="entry name" value="SIS"/>
    <property type="match status" value="1"/>
</dbReference>
<dbReference type="CDD" id="cd05005">
    <property type="entry name" value="SIS_PHI"/>
    <property type="match status" value="1"/>
</dbReference>
<dbReference type="GO" id="GO:0006207">
    <property type="term" value="P:'de novo' pyrimidine nucleobase biosynthetic process"/>
    <property type="evidence" value="ECO:0007669"/>
    <property type="project" value="InterPro"/>
</dbReference>
<evidence type="ECO:0000256" key="1">
    <source>
        <dbReference type="ARBA" id="ARBA00005014"/>
    </source>
</evidence>
<name>A0A8D5ALE1_9GAMM</name>
<comment type="pathway">
    <text evidence="1">One-carbon metabolism; formaldehyde assimilation via RuMP pathway; D-fructose 6-phosphate from D-ribulose 5-phosphate and formaldehyde: step 1/2.</text>
</comment>
<keyword evidence="2" id="KW-0456">Lyase</keyword>
<dbReference type="NCBIfam" id="TIGR03128">
    <property type="entry name" value="RuMP_HxlA"/>
    <property type="match status" value="1"/>
</dbReference>
<proteinExistence type="predicted"/>
<dbReference type="GO" id="GO:0019854">
    <property type="term" value="P:L-ascorbic acid catabolic process"/>
    <property type="evidence" value="ECO:0007669"/>
    <property type="project" value="TreeGrafter"/>
</dbReference>
<dbReference type="GO" id="GO:0097367">
    <property type="term" value="F:carbohydrate derivative binding"/>
    <property type="evidence" value="ECO:0007669"/>
    <property type="project" value="InterPro"/>
</dbReference>
<dbReference type="PANTHER" id="PTHR35039">
    <property type="entry name" value="3-KETO-L-GULONATE-6-PHOSPHATE DECARBOXYLASE SGBH-RELATED"/>
    <property type="match status" value="1"/>
</dbReference>
<dbReference type="InterPro" id="IPR001754">
    <property type="entry name" value="OMPdeCOase_dom"/>
</dbReference>
<evidence type="ECO:0000256" key="3">
    <source>
        <dbReference type="ARBA" id="ARBA00023277"/>
    </source>
</evidence>
<keyword evidence="3" id="KW-0119">Carbohydrate metabolism</keyword>
<keyword evidence="6" id="KW-1185">Reference proteome</keyword>
<dbReference type="InterPro" id="IPR001347">
    <property type="entry name" value="SIS_dom"/>
</dbReference>
<protein>
    <submittedName>
        <fullName evidence="5">(Fe-S)-cluster assembly protein</fullName>
    </submittedName>
</protein>
<dbReference type="Pfam" id="PF00215">
    <property type="entry name" value="OMPdecase"/>
    <property type="match status" value="1"/>
</dbReference>
<dbReference type="RefSeq" id="WP_221048195.1">
    <property type="nucleotide sequence ID" value="NZ_AP019782.1"/>
</dbReference>
<gene>
    <name evidence="5" type="ORF">MoryE10_06560</name>
</gene>
<dbReference type="GO" id="GO:0043801">
    <property type="term" value="F:hexulose-6-phosphate synthase activity"/>
    <property type="evidence" value="ECO:0007669"/>
    <property type="project" value="InterPro"/>
</dbReference>
<dbReference type="InterPro" id="IPR041710">
    <property type="entry name" value="HPS/KGPDC"/>
</dbReference>
<evidence type="ECO:0000313" key="6">
    <source>
        <dbReference type="Proteomes" id="UP000824988"/>
    </source>
</evidence>
<dbReference type="PANTHER" id="PTHR35039:SF3">
    <property type="entry name" value="3-KETO-L-GULONATE-6-PHOSPHATE DECARBOXYLASE SGBH-RELATED"/>
    <property type="match status" value="1"/>
</dbReference>
<dbReference type="InterPro" id="IPR017553">
    <property type="entry name" value="3-hexulose-6-phosphate_synth"/>
</dbReference>
<sequence>MTKPLIQMALDSLDVEQTLRLAALTAHYVDIFEIGTPCIKHNGIGLVTELKRRFPNKLVLVDLKTMDAGEYEAAPFYAAGADICTVLGMSGSATIAGVIKAAKVHGGEVQVDLINVPDKVACAREAARLGAHIIGVHTGLDAQAAGQTPFADLQAIARLGLNMRLSVAGGINQSTVQQVAKVGADIVVVGAAIYGAPSPAEAAREIRDTVDGKHRQLILQKISGVLGATDRSYSSRLSRLLDQSSRTFVAGAGRSGLVAKFFAMRLMHGGFGAYVVGEVVTPSIQRGDLLIVISGSGETETILAYTKKAKEQGATIALICTKASSTIGDLADVTFQIGNADQYKKVVGMPMGTTFELSTLLFLEGTVAHIIHNKGIPEEKMRTRHANLE</sequence>
<dbReference type="CDD" id="cd04726">
    <property type="entry name" value="KGPDC_HPS"/>
    <property type="match status" value="1"/>
</dbReference>
<dbReference type="EMBL" id="AP019782">
    <property type="protein sequence ID" value="BBL70050.1"/>
    <property type="molecule type" value="Genomic_DNA"/>
</dbReference>
<accession>A0A8D5ALE1</accession>
<dbReference type="NCBIfam" id="TIGR03127">
    <property type="entry name" value="RuMP_HxlB"/>
    <property type="match status" value="1"/>
</dbReference>
<dbReference type="PROSITE" id="PS51464">
    <property type="entry name" value="SIS"/>
    <property type="match status" value="1"/>
</dbReference>
<dbReference type="FunFam" id="3.20.20.70:FF:000022">
    <property type="entry name" value="3-keto-L-gulonate-6-phosphate decarboxylase UlaD"/>
    <property type="match status" value="1"/>
</dbReference>
<dbReference type="Proteomes" id="UP000824988">
    <property type="component" value="Chromosome"/>
</dbReference>